<dbReference type="STRING" id="56857.A0A200PUS4"/>
<organism evidence="1 2">
    <name type="scientific">Macleaya cordata</name>
    <name type="common">Five-seeded plume-poppy</name>
    <name type="synonym">Bocconia cordata</name>
    <dbReference type="NCBI Taxonomy" id="56857"/>
    <lineage>
        <taxon>Eukaryota</taxon>
        <taxon>Viridiplantae</taxon>
        <taxon>Streptophyta</taxon>
        <taxon>Embryophyta</taxon>
        <taxon>Tracheophyta</taxon>
        <taxon>Spermatophyta</taxon>
        <taxon>Magnoliopsida</taxon>
        <taxon>Ranunculales</taxon>
        <taxon>Papaveraceae</taxon>
        <taxon>Papaveroideae</taxon>
        <taxon>Macleaya</taxon>
    </lineage>
</organism>
<dbReference type="EMBL" id="MVGT01004035">
    <property type="protein sequence ID" value="OVA01957.1"/>
    <property type="molecule type" value="Genomic_DNA"/>
</dbReference>
<accession>A0A200PUS4</accession>
<dbReference type="OrthoDB" id="2148490at2759"/>
<dbReference type="Proteomes" id="UP000195402">
    <property type="component" value="Unassembled WGS sequence"/>
</dbReference>
<protein>
    <submittedName>
        <fullName evidence="1">Uncharacterized protein</fullName>
    </submittedName>
</protein>
<gene>
    <name evidence="1" type="ORF">BVC80_9079g99</name>
</gene>
<dbReference type="OMA" id="TGYGFCR"/>
<name>A0A200PUS4_MACCD</name>
<dbReference type="InParanoid" id="A0A200PUS4"/>
<dbReference type="AlphaFoldDB" id="A0A200PUS4"/>
<evidence type="ECO:0000313" key="1">
    <source>
        <dbReference type="EMBL" id="OVA01957.1"/>
    </source>
</evidence>
<keyword evidence="2" id="KW-1185">Reference proteome</keyword>
<sequence>MAYRRSLTSRVDLLRQRFHPSFSYIVHDDDGKHQSPAADTSRPAANNFLQRGYHSSNVNSVTAGFGALFQERRSLSSSPPLALGSSFHRYSSSATREGLEKIEYMSNVSEVAASEGLEKIEYMSDVAEVLSENSMEIAASQAPVVSEVAIAAADSYLPVAALQYLIDGFHSLPGLPW</sequence>
<reference evidence="1 2" key="1">
    <citation type="journal article" date="2017" name="Mol. Plant">
        <title>The Genome of Medicinal Plant Macleaya cordata Provides New Insights into Benzylisoquinoline Alkaloids Metabolism.</title>
        <authorList>
            <person name="Liu X."/>
            <person name="Liu Y."/>
            <person name="Huang P."/>
            <person name="Ma Y."/>
            <person name="Qing Z."/>
            <person name="Tang Q."/>
            <person name="Cao H."/>
            <person name="Cheng P."/>
            <person name="Zheng Y."/>
            <person name="Yuan Z."/>
            <person name="Zhou Y."/>
            <person name="Liu J."/>
            <person name="Tang Z."/>
            <person name="Zhuo Y."/>
            <person name="Zhang Y."/>
            <person name="Yu L."/>
            <person name="Huang J."/>
            <person name="Yang P."/>
            <person name="Peng Q."/>
            <person name="Zhang J."/>
            <person name="Jiang W."/>
            <person name="Zhang Z."/>
            <person name="Lin K."/>
            <person name="Ro D.K."/>
            <person name="Chen X."/>
            <person name="Xiong X."/>
            <person name="Shang Y."/>
            <person name="Huang S."/>
            <person name="Zeng J."/>
        </authorList>
    </citation>
    <scope>NUCLEOTIDE SEQUENCE [LARGE SCALE GENOMIC DNA]</scope>
    <source>
        <strain evidence="2">cv. BLH2017</strain>
        <tissue evidence="1">Root</tissue>
    </source>
</reference>
<proteinExistence type="predicted"/>
<comment type="caution">
    <text evidence="1">The sequence shown here is derived from an EMBL/GenBank/DDBJ whole genome shotgun (WGS) entry which is preliminary data.</text>
</comment>
<evidence type="ECO:0000313" key="2">
    <source>
        <dbReference type="Proteomes" id="UP000195402"/>
    </source>
</evidence>